<sequence length="156" mass="16725">MTVPNPQLHPAGTGAKIVGSTAGAGPGPAVMAATTLNGDRVVSSDGEHVGKIADIMLDVRSGRIAYAVLSTGGFLGIGDTLHAIPWSALTLDAIDRCFVVDIPAQRLKDEPGFDKDHWPSMADEKWGATVHHYYNREPYWTATRDISEGRETDIQN</sequence>
<accession>A0A5B0H8D3</accession>
<proteinExistence type="predicted"/>
<feature type="domain" description="PRC-barrel" evidence="1">
    <location>
        <begin position="30"/>
        <end position="105"/>
    </location>
</feature>
<dbReference type="PANTHER" id="PTHR36505">
    <property type="entry name" value="BLR1072 PROTEIN"/>
    <property type="match status" value="1"/>
</dbReference>
<dbReference type="EMBL" id="VTUZ01000009">
    <property type="protein sequence ID" value="KAA1011468.1"/>
    <property type="molecule type" value="Genomic_DNA"/>
</dbReference>
<dbReference type="PANTHER" id="PTHR36505:SF1">
    <property type="entry name" value="BLR1072 PROTEIN"/>
    <property type="match status" value="1"/>
</dbReference>
<evidence type="ECO:0000313" key="2">
    <source>
        <dbReference type="EMBL" id="KAA1011468.1"/>
    </source>
</evidence>
<evidence type="ECO:0000313" key="3">
    <source>
        <dbReference type="Proteomes" id="UP000325273"/>
    </source>
</evidence>
<reference evidence="2 3" key="1">
    <citation type="submission" date="2019-08" db="EMBL/GenBank/DDBJ databases">
        <title>Paraburkholderia sp. DCY113.</title>
        <authorList>
            <person name="Kang J."/>
        </authorList>
    </citation>
    <scope>NUCLEOTIDE SEQUENCE [LARGE SCALE GENOMIC DNA]</scope>
    <source>
        <strain evidence="2 3">DCY113</strain>
    </source>
</reference>
<gene>
    <name evidence="2" type="ORF">FVF58_16330</name>
</gene>
<dbReference type="Gene3D" id="2.30.30.240">
    <property type="entry name" value="PRC-barrel domain"/>
    <property type="match status" value="1"/>
</dbReference>
<protein>
    <submittedName>
        <fullName evidence="2">PRC-barrel domain containing protein</fullName>
    </submittedName>
</protein>
<dbReference type="InterPro" id="IPR027275">
    <property type="entry name" value="PRC-brl_dom"/>
</dbReference>
<name>A0A5B0H8D3_9BURK</name>
<dbReference type="RefSeq" id="WP_149670900.1">
    <property type="nucleotide sequence ID" value="NZ_VTUZ01000009.1"/>
</dbReference>
<dbReference type="Pfam" id="PF05239">
    <property type="entry name" value="PRC"/>
    <property type="match status" value="1"/>
</dbReference>
<dbReference type="InterPro" id="IPR011033">
    <property type="entry name" value="PRC_barrel-like_sf"/>
</dbReference>
<keyword evidence="3" id="KW-1185">Reference proteome</keyword>
<dbReference type="Proteomes" id="UP000325273">
    <property type="component" value="Unassembled WGS sequence"/>
</dbReference>
<comment type="caution">
    <text evidence="2">The sequence shown here is derived from an EMBL/GenBank/DDBJ whole genome shotgun (WGS) entry which is preliminary data.</text>
</comment>
<organism evidence="2 3">
    <name type="scientific">Paraburkholderia panacisoli</name>
    <dbReference type="NCBI Taxonomy" id="2603818"/>
    <lineage>
        <taxon>Bacteria</taxon>
        <taxon>Pseudomonadati</taxon>
        <taxon>Pseudomonadota</taxon>
        <taxon>Betaproteobacteria</taxon>
        <taxon>Burkholderiales</taxon>
        <taxon>Burkholderiaceae</taxon>
        <taxon>Paraburkholderia</taxon>
    </lineage>
</organism>
<dbReference type="SUPFAM" id="SSF50346">
    <property type="entry name" value="PRC-barrel domain"/>
    <property type="match status" value="1"/>
</dbReference>
<evidence type="ECO:0000259" key="1">
    <source>
        <dbReference type="Pfam" id="PF05239"/>
    </source>
</evidence>
<dbReference type="AlphaFoldDB" id="A0A5B0H8D3"/>